<dbReference type="InterPro" id="IPR001434">
    <property type="entry name" value="OmcB-like_DUF11"/>
</dbReference>
<dbReference type="InterPro" id="IPR013783">
    <property type="entry name" value="Ig-like_fold"/>
</dbReference>
<accession>A0AA95HA71</accession>
<dbReference type="KEGG" id="tput:QJT81_17095"/>
<dbReference type="InterPro" id="IPR047589">
    <property type="entry name" value="DUF11_rpt"/>
</dbReference>
<dbReference type="NCBIfam" id="TIGR01451">
    <property type="entry name" value="B_ant_repeat"/>
    <property type="match status" value="1"/>
</dbReference>
<dbReference type="Gene3D" id="2.60.40.10">
    <property type="entry name" value="Immunoglobulins"/>
    <property type="match status" value="1"/>
</dbReference>
<dbReference type="PANTHER" id="PTHR34819">
    <property type="entry name" value="LARGE CYSTEINE-RICH PERIPLASMIC PROTEIN OMCB"/>
    <property type="match status" value="1"/>
</dbReference>
<reference evidence="3" key="2">
    <citation type="submission" date="2023-04" db="EMBL/GenBank/DDBJ databases">
        <authorList>
            <person name="Beletskiy A.V."/>
            <person name="Mardanov A.V."/>
            <person name="Ravin N.V."/>
        </authorList>
    </citation>
    <scope>NUCLEOTIDE SEQUENCE</scope>
    <source>
        <strain evidence="3">GKL-02</strain>
    </source>
</reference>
<feature type="domain" description="DUF11" evidence="2">
    <location>
        <begin position="107"/>
        <end position="189"/>
    </location>
</feature>
<protein>
    <submittedName>
        <fullName evidence="3">DUF11 domain-containing protein</fullName>
    </submittedName>
</protein>
<feature type="region of interest" description="Disordered" evidence="1">
    <location>
        <begin position="53"/>
        <end position="73"/>
    </location>
</feature>
<dbReference type="AlphaFoldDB" id="A0AA95HA71"/>
<dbReference type="Proteomes" id="UP001301326">
    <property type="component" value="Chromosome"/>
</dbReference>
<evidence type="ECO:0000256" key="1">
    <source>
        <dbReference type="SAM" id="MobiDB-lite"/>
    </source>
</evidence>
<evidence type="ECO:0000313" key="3">
    <source>
        <dbReference type="EMBL" id="WGZ93501.1"/>
    </source>
</evidence>
<evidence type="ECO:0000259" key="2">
    <source>
        <dbReference type="Pfam" id="PF01345"/>
    </source>
</evidence>
<organism evidence="3">
    <name type="scientific">Candidatus Thiothrix putei</name>
    <dbReference type="NCBI Taxonomy" id="3080811"/>
    <lineage>
        <taxon>Bacteria</taxon>
        <taxon>Pseudomonadati</taxon>
        <taxon>Pseudomonadota</taxon>
        <taxon>Gammaproteobacteria</taxon>
        <taxon>Thiotrichales</taxon>
        <taxon>Thiotrichaceae</taxon>
        <taxon>Thiothrix</taxon>
    </lineage>
</organism>
<proteinExistence type="predicted"/>
<gene>
    <name evidence="3" type="ORF">QJT81_17095</name>
</gene>
<name>A0AA95HA71_9GAMM</name>
<reference evidence="3" key="1">
    <citation type="journal article" date="2023" name="Int. J. Mol. Sci.">
        <title>Metagenomics Revealed a New Genus 'Candidatus Thiocaldithrix dubininis' gen. nov., sp. nov. and a New Species 'Candidatus Thiothrix putei' sp. nov. in the Family Thiotrichaceae, Some Members of Which Have Traits of Both Na+- and H+-Motive Energetics.</title>
        <authorList>
            <person name="Ravin N.V."/>
            <person name="Muntyan M.S."/>
            <person name="Smolyakov D.D."/>
            <person name="Rudenko T.S."/>
            <person name="Beletsky A.V."/>
            <person name="Mardanov A.V."/>
            <person name="Grabovich M.Y."/>
        </authorList>
    </citation>
    <scope>NUCLEOTIDE SEQUENCE</scope>
    <source>
        <strain evidence="3">GKL-02</strain>
    </source>
</reference>
<dbReference type="Pfam" id="PF01345">
    <property type="entry name" value="DUF11"/>
    <property type="match status" value="1"/>
</dbReference>
<feature type="compositionally biased region" description="Low complexity" evidence="1">
    <location>
        <begin position="54"/>
        <end position="65"/>
    </location>
</feature>
<dbReference type="InterPro" id="IPR051172">
    <property type="entry name" value="Chlamydia_OmcB"/>
</dbReference>
<sequence length="190" mass="19412">MVLTCGTDTATVKTANGGQFLFSNKTNAIFMGAGESCKITVASGQTPLDGLSVTTQNADTATDNNPLTDVRDSDATTTGEIAFTVGGAGENNHALDIGYKSAPAQTDVKLTKEVMPATAKHGDAVVYTLTVTNESNSAATGVEVTEQLPVGVQYVSDDSPGAYVTATGTWTVGELAAKASKTITISVLVK</sequence>
<dbReference type="EMBL" id="CP124756">
    <property type="protein sequence ID" value="WGZ93501.1"/>
    <property type="molecule type" value="Genomic_DNA"/>
</dbReference>